<sequence>MTPATAATRPRGGETIWQRRCTGRCSSVHEAVTQVSNRRCSPVVELQWLGEETLVGEARWPECSAMMVVVGKSDFGE</sequence>
<dbReference type="Proteomes" id="UP001140949">
    <property type="component" value="Unassembled WGS sequence"/>
</dbReference>
<reference evidence="1" key="2">
    <citation type="submission" date="2023-04" db="EMBL/GenBank/DDBJ databases">
        <authorList>
            <person name="Bruccoleri R.E."/>
            <person name="Oakeley E.J."/>
            <person name="Faust A.-M."/>
            <person name="Dessus-Babus S."/>
            <person name="Altorfer M."/>
            <person name="Burckhardt D."/>
            <person name="Oertli M."/>
            <person name="Naumann U."/>
            <person name="Petersen F."/>
            <person name="Wong J."/>
        </authorList>
    </citation>
    <scope>NUCLEOTIDE SEQUENCE</scope>
    <source>
        <strain evidence="1">GSM-AAB239-AS_SAM_17_03QT</strain>
        <tissue evidence="1">Leaf</tissue>
    </source>
</reference>
<organism evidence="1 2">
    <name type="scientific">Iris pallida</name>
    <name type="common">Sweet iris</name>
    <dbReference type="NCBI Taxonomy" id="29817"/>
    <lineage>
        <taxon>Eukaryota</taxon>
        <taxon>Viridiplantae</taxon>
        <taxon>Streptophyta</taxon>
        <taxon>Embryophyta</taxon>
        <taxon>Tracheophyta</taxon>
        <taxon>Spermatophyta</taxon>
        <taxon>Magnoliopsida</taxon>
        <taxon>Liliopsida</taxon>
        <taxon>Asparagales</taxon>
        <taxon>Iridaceae</taxon>
        <taxon>Iridoideae</taxon>
        <taxon>Irideae</taxon>
        <taxon>Iris</taxon>
    </lineage>
</organism>
<reference evidence="1" key="1">
    <citation type="journal article" date="2023" name="GigaByte">
        <title>Genome assembly of the bearded iris, Iris pallida Lam.</title>
        <authorList>
            <person name="Bruccoleri R.E."/>
            <person name="Oakeley E.J."/>
            <person name="Faust A.M.E."/>
            <person name="Altorfer M."/>
            <person name="Dessus-Babus S."/>
            <person name="Burckhardt D."/>
            <person name="Oertli M."/>
            <person name="Naumann U."/>
            <person name="Petersen F."/>
            <person name="Wong J."/>
        </authorList>
    </citation>
    <scope>NUCLEOTIDE SEQUENCE</scope>
    <source>
        <strain evidence="1">GSM-AAB239-AS_SAM_17_03QT</strain>
    </source>
</reference>
<evidence type="ECO:0000313" key="1">
    <source>
        <dbReference type="EMBL" id="KAJ6792412.1"/>
    </source>
</evidence>
<comment type="caution">
    <text evidence="1">The sequence shown here is derived from an EMBL/GenBank/DDBJ whole genome shotgun (WGS) entry which is preliminary data.</text>
</comment>
<dbReference type="EMBL" id="JANAVB010043618">
    <property type="protein sequence ID" value="KAJ6792412.1"/>
    <property type="molecule type" value="Genomic_DNA"/>
</dbReference>
<keyword evidence="2" id="KW-1185">Reference proteome</keyword>
<dbReference type="AlphaFoldDB" id="A0AAX6DKR9"/>
<evidence type="ECO:0000313" key="2">
    <source>
        <dbReference type="Proteomes" id="UP001140949"/>
    </source>
</evidence>
<proteinExistence type="predicted"/>
<protein>
    <submittedName>
        <fullName evidence="1">Serine/arginine-rich splicing factor SR45-like</fullName>
    </submittedName>
</protein>
<accession>A0AAX6DKR9</accession>
<name>A0AAX6DKR9_IRIPA</name>
<gene>
    <name evidence="1" type="ORF">M6B38_239390</name>
</gene>